<dbReference type="GO" id="GO:0016020">
    <property type="term" value="C:membrane"/>
    <property type="evidence" value="ECO:0007669"/>
    <property type="project" value="InterPro"/>
</dbReference>
<dbReference type="InterPro" id="IPR000620">
    <property type="entry name" value="EamA_dom"/>
</dbReference>
<feature type="transmembrane region" description="Helical" evidence="1">
    <location>
        <begin position="229"/>
        <end position="247"/>
    </location>
</feature>
<evidence type="ECO:0000259" key="2">
    <source>
        <dbReference type="Pfam" id="PF00892"/>
    </source>
</evidence>
<evidence type="ECO:0000313" key="3">
    <source>
        <dbReference type="EMBL" id="EAQ15002.1"/>
    </source>
</evidence>
<feature type="transmembrane region" description="Helical" evidence="1">
    <location>
        <begin position="186"/>
        <end position="209"/>
    </location>
</feature>
<feature type="transmembrane region" description="Helical" evidence="1">
    <location>
        <begin position="253"/>
        <end position="272"/>
    </location>
</feature>
<dbReference type="SUPFAM" id="SSF103481">
    <property type="entry name" value="Multidrug resistance efflux transporter EmrE"/>
    <property type="match status" value="2"/>
</dbReference>
<keyword evidence="1" id="KW-0812">Transmembrane</keyword>
<reference evidence="3 4" key="1">
    <citation type="journal article" date="2010" name="J. Bacteriol.">
        <title>Genome sequences of Pelagibaca bermudensis HTCC2601T and Maritimibacter alkaliphilus HTCC2654T, the type strains of two marine Roseobacter genera.</title>
        <authorList>
            <person name="Thrash J.C."/>
            <person name="Cho J.C."/>
            <person name="Ferriera S."/>
            <person name="Johnson J."/>
            <person name="Vergin K.L."/>
            <person name="Giovannoni S.J."/>
        </authorList>
    </citation>
    <scope>NUCLEOTIDE SEQUENCE [LARGE SCALE GENOMIC DNA]</scope>
    <source>
        <strain evidence="3 4">HTCC2654</strain>
    </source>
</reference>
<dbReference type="TCDB" id="2.A.7.38.3">
    <property type="family name" value="the drug/metabolite transporter (dmt) superfamily"/>
</dbReference>
<feature type="domain" description="EamA" evidence="2">
    <location>
        <begin position="5"/>
        <end position="142"/>
    </location>
</feature>
<name>A3VAR1_9RHOB</name>
<evidence type="ECO:0000256" key="1">
    <source>
        <dbReference type="SAM" id="Phobius"/>
    </source>
</evidence>
<gene>
    <name evidence="3" type="ORF">RB2654_20503</name>
</gene>
<dbReference type="AlphaFoldDB" id="A3VAR1"/>
<feature type="transmembrane region" description="Helical" evidence="1">
    <location>
        <begin position="152"/>
        <end position="174"/>
    </location>
</feature>
<feature type="transmembrane region" description="Helical" evidence="1">
    <location>
        <begin position="37"/>
        <end position="58"/>
    </location>
</feature>
<evidence type="ECO:0000313" key="4">
    <source>
        <dbReference type="Proteomes" id="UP000002931"/>
    </source>
</evidence>
<dbReference type="eggNOG" id="COG0697">
    <property type="taxonomic scope" value="Bacteria"/>
</dbReference>
<dbReference type="PANTHER" id="PTHR22911:SF137">
    <property type="entry name" value="SOLUTE CARRIER FAMILY 35 MEMBER G2-RELATED"/>
    <property type="match status" value="1"/>
</dbReference>
<feature type="transmembrane region" description="Helical" evidence="1">
    <location>
        <begin position="281"/>
        <end position="297"/>
    </location>
</feature>
<keyword evidence="4" id="KW-1185">Reference proteome</keyword>
<feature type="transmembrane region" description="Helical" evidence="1">
    <location>
        <begin position="113"/>
        <end position="140"/>
    </location>
</feature>
<dbReference type="STRING" id="314271.RB2654_20503"/>
<keyword evidence="1" id="KW-1133">Transmembrane helix</keyword>
<dbReference type="PANTHER" id="PTHR22911">
    <property type="entry name" value="ACYL-MALONYL CONDENSING ENZYME-RELATED"/>
    <property type="match status" value="1"/>
</dbReference>
<organism evidence="3 4">
    <name type="scientific">Maritimibacter alkaliphilus HTCC2654</name>
    <dbReference type="NCBI Taxonomy" id="314271"/>
    <lineage>
        <taxon>Bacteria</taxon>
        <taxon>Pseudomonadati</taxon>
        <taxon>Pseudomonadota</taxon>
        <taxon>Alphaproteobacteria</taxon>
        <taxon>Rhodobacterales</taxon>
        <taxon>Roseobacteraceae</taxon>
        <taxon>Maritimibacter</taxon>
    </lineage>
</organism>
<feature type="transmembrane region" description="Helical" evidence="1">
    <location>
        <begin position="70"/>
        <end position="93"/>
    </location>
</feature>
<dbReference type="EMBL" id="AAMT01000001">
    <property type="protein sequence ID" value="EAQ15002.1"/>
    <property type="molecule type" value="Genomic_DNA"/>
</dbReference>
<dbReference type="RefSeq" id="WP_008335025.1">
    <property type="nucleotide sequence ID" value="NZ_CH902578.1"/>
</dbReference>
<comment type="caution">
    <text evidence="3">The sequence shown here is derived from an EMBL/GenBank/DDBJ whole genome shotgun (WGS) entry which is preliminary data.</text>
</comment>
<dbReference type="HOGENOM" id="CLU_069810_0_0_5"/>
<accession>A3VAR1</accession>
<dbReference type="Pfam" id="PF00892">
    <property type="entry name" value="EamA"/>
    <property type="match status" value="1"/>
</dbReference>
<proteinExistence type="predicted"/>
<dbReference type="Proteomes" id="UP000002931">
    <property type="component" value="Unassembled WGS sequence"/>
</dbReference>
<protein>
    <submittedName>
        <fullName evidence="3">Membrane protein, putative</fullName>
    </submittedName>
</protein>
<keyword evidence="1" id="KW-0472">Membrane</keyword>
<sequence>MIEPWVLVALAAAAVQTVRFALQKSLRGTGLSSGGATFSRFIFAAPIALAVTAVWLALRGEPLPATTLRFWTFVAIGGLSQIVATMATVQLFAERNFAVGVAFTKTETILVVLFSLVLLGEPVAPAGLGAILIGVVGVMLLSWKTGGGRLALFNRASGLGLVAGALFGLAAIGYRGATLEIANDSAFFRAVVTLAAVTTFQSLAMAAYLRMAQPGEMTRVAKRWRVTSLVGVTGMLGSLGWFVAFALQNAAYVRALGQIELVFSLMVSWFLFKDRSTRREVVGMVLLLASIVVLILVT</sequence>
<dbReference type="InterPro" id="IPR037185">
    <property type="entry name" value="EmrE-like"/>
</dbReference>